<sequence length="288" mass="32365">MWQPFLGSEAISDGRLTRGQLRWNHSAVLPRVYRPNDAERNIHSNAVAAWLWTGRRGVIAGRAAAAFHGAKWVDASTPIEVITAHTRPREGVIVHEERLAPDEITYFGEIPVTTPARTAWDLARHLPRDKAVAHLDALAAATGVSADDALALSDRYRGARGVRRARTALRLMDAGAQSPEETRLRLLLIDAGLPTPRTQIRLSDGYQEAFLDMGYDDPMVGLDYDGVHHSENRRQYVYDVGRAAFVDRQGWIDIHVLKEHSRRYILHRVFDAFSRRGWTPPKSARGSR</sequence>
<evidence type="ECO:0000313" key="1">
    <source>
        <dbReference type="EMBL" id="KUI09196.1"/>
    </source>
</evidence>
<dbReference type="Proteomes" id="UP000053707">
    <property type="component" value="Unassembled WGS sequence"/>
</dbReference>
<evidence type="ECO:0000313" key="2">
    <source>
        <dbReference type="Proteomes" id="UP000053707"/>
    </source>
</evidence>
<keyword evidence="2" id="KW-1185">Reference proteome</keyword>
<gene>
    <name evidence="1" type="ORF">AU192_17360</name>
</gene>
<organism evidence="1 2">
    <name type="scientific">Mycobacterium lehmannii</name>
    <dbReference type="NCBI Taxonomy" id="2048550"/>
    <lineage>
        <taxon>Bacteria</taxon>
        <taxon>Bacillati</taxon>
        <taxon>Actinomycetota</taxon>
        <taxon>Actinomycetes</taxon>
        <taxon>Mycobacteriales</taxon>
        <taxon>Mycobacteriaceae</taxon>
        <taxon>Mycobacterium</taxon>
    </lineage>
</organism>
<accession>A0A101A0P2</accession>
<name>A0A101A0P2_9MYCO</name>
<dbReference type="AlphaFoldDB" id="A0A101A0P2"/>
<proteinExistence type="predicted"/>
<protein>
    <recommendedName>
        <fullName evidence="3">AbiEi antitoxin C-terminal domain-containing protein</fullName>
    </recommendedName>
</protein>
<dbReference type="RefSeq" id="WP_064399472.1">
    <property type="nucleotide sequence ID" value="NZ_LQIR01000056.1"/>
</dbReference>
<reference evidence="1 2" key="1">
    <citation type="submission" date="2016-01" db="EMBL/GenBank/DDBJ databases">
        <authorList>
            <consortium name="TB Trials Study Group"/>
            <person name="Sutton G."/>
            <person name="Brinkac L."/>
            <person name="Sanka R."/>
            <person name="Adams M."/>
            <person name="Lau E.L."/>
            <person name="Macaden R."/>
            <person name="Grewal H.M.S."/>
        </authorList>
    </citation>
    <scope>NUCLEOTIDE SEQUENCE [LARGE SCALE GENOMIC DNA]</scope>
    <source>
        <strain evidence="1 2">IS-1744</strain>
    </source>
</reference>
<evidence type="ECO:0008006" key="3">
    <source>
        <dbReference type="Google" id="ProtNLM"/>
    </source>
</evidence>
<dbReference type="EMBL" id="LQIR01000056">
    <property type="protein sequence ID" value="KUI09196.1"/>
    <property type="molecule type" value="Genomic_DNA"/>
</dbReference>
<comment type="caution">
    <text evidence="1">The sequence shown here is derived from an EMBL/GenBank/DDBJ whole genome shotgun (WGS) entry which is preliminary data.</text>
</comment>